<feature type="domain" description="ZAD" evidence="8">
    <location>
        <begin position="16"/>
        <end position="91"/>
    </location>
</feature>
<feature type="domain" description="C2H2-type" evidence="7">
    <location>
        <begin position="416"/>
        <end position="440"/>
    </location>
</feature>
<sequence length="440" mass="50506">MEERGDVIDKTKEKLNNCRLCFSSNNVTVYIGQNVDKNTTIIEKIHYCTSLIVKVGDNFPQNICTTCAETLDLIYNFKSKAIACDLELSKNVHKDVHFTYIQLSDDPLNITYKLDLEEQDSSNDLIDSCLYNIVDGDELKIEPVNVTTVNIDENSSTDKEIVNNDSKKSDVITNNLNGSLNSYQGSTTINQKKSTIVDLKRNPDKSFFDKEKRKSKKIKTENDVDNEKRLVVVKNGKVVYICGDCGFEAESMVFLLNHQARVHLDMGSFKCTECPTYYKTSGQLKRHISMHHSVTHVCKYCEKRFSNKQSLERHTNCHHNETPLEFQCVKCNAYFDTMDKMEDHLVIHYTNPSSTFGCNHCDRTFTTYAAKNKHIDLEHMIEIECGICHVVLPTKEAMDKHNNSVHQPKKKENKMYECTTCGKYFSGIKEILNHRETHLS</sequence>
<evidence type="ECO:0000256" key="3">
    <source>
        <dbReference type="ARBA" id="ARBA00022771"/>
    </source>
</evidence>
<evidence type="ECO:0000256" key="4">
    <source>
        <dbReference type="ARBA" id="ARBA00022833"/>
    </source>
</evidence>
<evidence type="ECO:0000256" key="1">
    <source>
        <dbReference type="ARBA" id="ARBA00022723"/>
    </source>
</evidence>
<reference evidence="9" key="1">
    <citation type="submission" date="2018-04" db="EMBL/GenBank/DDBJ databases">
        <title>Transcriptome of Schizaphis graminum biotype I.</title>
        <authorList>
            <person name="Scully E.D."/>
            <person name="Geib S.M."/>
            <person name="Palmer N.A."/>
            <person name="Koch K."/>
            <person name="Bradshaw J."/>
            <person name="Heng-Moss T."/>
            <person name="Sarath G."/>
        </authorList>
    </citation>
    <scope>NUCLEOTIDE SEQUENCE</scope>
</reference>
<dbReference type="SUPFAM" id="SSF57716">
    <property type="entry name" value="Glucocorticoid receptor-like (DNA-binding domain)"/>
    <property type="match status" value="1"/>
</dbReference>
<dbReference type="PANTHER" id="PTHR24379:SF121">
    <property type="entry name" value="C2H2-TYPE DOMAIN-CONTAINING PROTEIN"/>
    <property type="match status" value="1"/>
</dbReference>
<organism evidence="9">
    <name type="scientific">Schizaphis graminum</name>
    <name type="common">Green bug aphid</name>
    <dbReference type="NCBI Taxonomy" id="13262"/>
    <lineage>
        <taxon>Eukaryota</taxon>
        <taxon>Metazoa</taxon>
        <taxon>Ecdysozoa</taxon>
        <taxon>Arthropoda</taxon>
        <taxon>Hexapoda</taxon>
        <taxon>Insecta</taxon>
        <taxon>Pterygota</taxon>
        <taxon>Neoptera</taxon>
        <taxon>Paraneoptera</taxon>
        <taxon>Hemiptera</taxon>
        <taxon>Sternorrhyncha</taxon>
        <taxon>Aphidomorpha</taxon>
        <taxon>Aphidoidea</taxon>
        <taxon>Aphididae</taxon>
        <taxon>Aphidini</taxon>
        <taxon>Schizaphis</taxon>
    </lineage>
</organism>
<proteinExistence type="predicted"/>
<accession>A0A2S2NAW6</accession>
<feature type="binding site" evidence="6">
    <location>
        <position position="64"/>
    </location>
    <ligand>
        <name>Zn(2+)</name>
        <dbReference type="ChEBI" id="CHEBI:29105"/>
    </ligand>
</feature>
<dbReference type="GO" id="GO:0008270">
    <property type="term" value="F:zinc ion binding"/>
    <property type="evidence" value="ECO:0007669"/>
    <property type="project" value="UniProtKB-UniRule"/>
</dbReference>
<dbReference type="GO" id="GO:0005634">
    <property type="term" value="C:nucleus"/>
    <property type="evidence" value="ECO:0007669"/>
    <property type="project" value="InterPro"/>
</dbReference>
<keyword evidence="4 6" id="KW-0862">Zinc</keyword>
<evidence type="ECO:0000313" key="9">
    <source>
        <dbReference type="EMBL" id="MBY14112.1"/>
    </source>
</evidence>
<evidence type="ECO:0000256" key="6">
    <source>
        <dbReference type="PROSITE-ProRule" id="PRU01263"/>
    </source>
</evidence>
<dbReference type="Pfam" id="PF07776">
    <property type="entry name" value="zf-AD"/>
    <property type="match status" value="1"/>
</dbReference>
<protein>
    <submittedName>
        <fullName evidence="9">Zinc finger protein</fullName>
    </submittedName>
</protein>
<feature type="domain" description="C2H2-type" evidence="7">
    <location>
        <begin position="296"/>
        <end position="323"/>
    </location>
</feature>
<dbReference type="InterPro" id="IPR013087">
    <property type="entry name" value="Znf_C2H2_type"/>
</dbReference>
<feature type="domain" description="C2H2-type" evidence="7">
    <location>
        <begin position="269"/>
        <end position="291"/>
    </location>
</feature>
<dbReference type="Gene3D" id="3.30.160.60">
    <property type="entry name" value="Classic Zinc Finger"/>
    <property type="match status" value="3"/>
</dbReference>
<dbReference type="PROSITE" id="PS50157">
    <property type="entry name" value="ZINC_FINGER_C2H2_2"/>
    <property type="match status" value="4"/>
</dbReference>
<dbReference type="InterPro" id="IPR036236">
    <property type="entry name" value="Znf_C2H2_sf"/>
</dbReference>
<keyword evidence="2" id="KW-0677">Repeat</keyword>
<dbReference type="SUPFAM" id="SSF57667">
    <property type="entry name" value="beta-beta-alpha zinc fingers"/>
    <property type="match status" value="3"/>
</dbReference>
<dbReference type="InterPro" id="IPR012934">
    <property type="entry name" value="Znf_AD"/>
</dbReference>
<dbReference type="Gene3D" id="3.40.1800.20">
    <property type="match status" value="1"/>
</dbReference>
<evidence type="ECO:0000259" key="8">
    <source>
        <dbReference type="PROSITE" id="PS51915"/>
    </source>
</evidence>
<gene>
    <name evidence="9" type="primary">ZNF345_0</name>
    <name evidence="9" type="ORF">g.15322</name>
</gene>
<evidence type="ECO:0000256" key="2">
    <source>
        <dbReference type="ARBA" id="ARBA00022737"/>
    </source>
</evidence>
<feature type="domain" description="C2H2-type" evidence="7">
    <location>
        <begin position="356"/>
        <end position="384"/>
    </location>
</feature>
<dbReference type="SMART" id="SM00868">
    <property type="entry name" value="zf-AD"/>
    <property type="match status" value="1"/>
</dbReference>
<feature type="binding site" evidence="6">
    <location>
        <position position="67"/>
    </location>
    <ligand>
        <name>Zn(2+)</name>
        <dbReference type="ChEBI" id="CHEBI:29105"/>
    </ligand>
</feature>
<keyword evidence="3 5" id="KW-0863">Zinc-finger</keyword>
<feature type="binding site" evidence="6">
    <location>
        <position position="18"/>
    </location>
    <ligand>
        <name>Zn(2+)</name>
        <dbReference type="ChEBI" id="CHEBI:29105"/>
    </ligand>
</feature>
<keyword evidence="1 6" id="KW-0479">Metal-binding</keyword>
<evidence type="ECO:0000256" key="5">
    <source>
        <dbReference type="PROSITE-ProRule" id="PRU00042"/>
    </source>
</evidence>
<feature type="binding site" evidence="6">
    <location>
        <position position="21"/>
    </location>
    <ligand>
        <name>Zn(2+)</name>
        <dbReference type="ChEBI" id="CHEBI:29105"/>
    </ligand>
</feature>
<dbReference type="AlphaFoldDB" id="A0A2S2NAW6"/>
<dbReference type="Pfam" id="PF00096">
    <property type="entry name" value="zf-C2H2"/>
    <property type="match status" value="1"/>
</dbReference>
<name>A0A2S2NAW6_SCHGA</name>
<dbReference type="PROSITE" id="PS00028">
    <property type="entry name" value="ZINC_FINGER_C2H2_1"/>
    <property type="match status" value="4"/>
</dbReference>
<dbReference type="PROSITE" id="PS51915">
    <property type="entry name" value="ZAD"/>
    <property type="match status" value="1"/>
</dbReference>
<dbReference type="EMBL" id="GGMR01001493">
    <property type="protein sequence ID" value="MBY14112.1"/>
    <property type="molecule type" value="Transcribed_RNA"/>
</dbReference>
<evidence type="ECO:0000259" key="7">
    <source>
        <dbReference type="PROSITE" id="PS50157"/>
    </source>
</evidence>
<dbReference type="PANTHER" id="PTHR24379">
    <property type="entry name" value="KRAB AND ZINC FINGER DOMAIN-CONTAINING"/>
    <property type="match status" value="1"/>
</dbReference>
<dbReference type="SMART" id="SM00355">
    <property type="entry name" value="ZnF_C2H2"/>
    <property type="match status" value="7"/>
</dbReference>